<protein>
    <submittedName>
        <fullName evidence="1">Uncharacterized protein</fullName>
    </submittedName>
</protein>
<gene>
    <name evidence="1" type="ORF">O181_069039</name>
</gene>
<organism evidence="1 2">
    <name type="scientific">Austropuccinia psidii MF-1</name>
    <dbReference type="NCBI Taxonomy" id="1389203"/>
    <lineage>
        <taxon>Eukaryota</taxon>
        <taxon>Fungi</taxon>
        <taxon>Dikarya</taxon>
        <taxon>Basidiomycota</taxon>
        <taxon>Pucciniomycotina</taxon>
        <taxon>Pucciniomycetes</taxon>
        <taxon>Pucciniales</taxon>
        <taxon>Sphaerophragmiaceae</taxon>
        <taxon>Austropuccinia</taxon>
    </lineage>
</organism>
<evidence type="ECO:0000313" key="1">
    <source>
        <dbReference type="EMBL" id="MBW0529324.1"/>
    </source>
</evidence>
<sequence>MAPASRPWKICCHQVGSDLGKNPDLRVKDMLRSVQQVWAFAIDDSSGQSPFAIDDSSGQPDFILAHFRVKQSLTSLINNVKEDVDRMEVSNYTPKPNVRVKAKEACIPKTLASQKKNSTCQILTSTIYQSFTAQEPQNQPNFIITKNAE</sequence>
<reference evidence="1" key="1">
    <citation type="submission" date="2021-03" db="EMBL/GenBank/DDBJ databases">
        <title>Draft genome sequence of rust myrtle Austropuccinia psidii MF-1, a brazilian biotype.</title>
        <authorList>
            <person name="Quecine M.C."/>
            <person name="Pachon D.M.R."/>
            <person name="Bonatelli M.L."/>
            <person name="Correr F.H."/>
            <person name="Franceschini L.M."/>
            <person name="Leite T.F."/>
            <person name="Margarido G.R.A."/>
            <person name="Almeida C.A."/>
            <person name="Ferrarezi J.A."/>
            <person name="Labate C.A."/>
        </authorList>
    </citation>
    <scope>NUCLEOTIDE SEQUENCE</scope>
    <source>
        <strain evidence="1">MF-1</strain>
    </source>
</reference>
<dbReference type="EMBL" id="AVOT02035052">
    <property type="protein sequence ID" value="MBW0529324.1"/>
    <property type="molecule type" value="Genomic_DNA"/>
</dbReference>
<keyword evidence="2" id="KW-1185">Reference proteome</keyword>
<proteinExistence type="predicted"/>
<dbReference type="Proteomes" id="UP000765509">
    <property type="component" value="Unassembled WGS sequence"/>
</dbReference>
<evidence type="ECO:0000313" key="2">
    <source>
        <dbReference type="Proteomes" id="UP000765509"/>
    </source>
</evidence>
<name>A0A9Q3EYH4_9BASI</name>
<comment type="caution">
    <text evidence="1">The sequence shown here is derived from an EMBL/GenBank/DDBJ whole genome shotgun (WGS) entry which is preliminary data.</text>
</comment>
<accession>A0A9Q3EYH4</accession>
<dbReference type="AlphaFoldDB" id="A0A9Q3EYH4"/>